<keyword evidence="2" id="KW-1185">Reference proteome</keyword>
<dbReference type="AlphaFoldDB" id="A0A2H3B474"/>
<sequence length="72" mass="8243">MNENHEDVMLVVREEVKIWNRLPLDSVYRLLCLVSGRQQLLLCFEVVFLGLCNGCTVFAQDVMSRKVTILGS</sequence>
<dbReference type="EMBL" id="KZ293530">
    <property type="protein sequence ID" value="PBK58653.1"/>
    <property type="molecule type" value="Genomic_DNA"/>
</dbReference>
<accession>A0A2H3B474</accession>
<reference evidence="2" key="1">
    <citation type="journal article" date="2017" name="Nat. Ecol. Evol.">
        <title>Genome expansion and lineage-specific genetic innovations in the forest pathogenic fungi Armillaria.</title>
        <authorList>
            <person name="Sipos G."/>
            <person name="Prasanna A.N."/>
            <person name="Walter M.C."/>
            <person name="O'Connor E."/>
            <person name="Balint B."/>
            <person name="Krizsan K."/>
            <person name="Kiss B."/>
            <person name="Hess J."/>
            <person name="Varga T."/>
            <person name="Slot J."/>
            <person name="Riley R."/>
            <person name="Boka B."/>
            <person name="Rigling D."/>
            <person name="Barry K."/>
            <person name="Lee J."/>
            <person name="Mihaltcheva S."/>
            <person name="LaButti K."/>
            <person name="Lipzen A."/>
            <person name="Waldron R."/>
            <person name="Moloney N.M."/>
            <person name="Sperisen C."/>
            <person name="Kredics L."/>
            <person name="Vagvoelgyi C."/>
            <person name="Patrignani A."/>
            <person name="Fitzpatrick D."/>
            <person name="Nagy I."/>
            <person name="Doyle S."/>
            <person name="Anderson J.B."/>
            <person name="Grigoriev I.V."/>
            <person name="Gueldener U."/>
            <person name="Muensterkoetter M."/>
            <person name="Nagy L.G."/>
        </authorList>
    </citation>
    <scope>NUCLEOTIDE SEQUENCE [LARGE SCALE GENOMIC DNA]</scope>
    <source>
        <strain evidence="2">28-4</strain>
    </source>
</reference>
<protein>
    <submittedName>
        <fullName evidence="1">Uncharacterized protein</fullName>
    </submittedName>
</protein>
<dbReference type="Proteomes" id="UP000218334">
    <property type="component" value="Unassembled WGS sequence"/>
</dbReference>
<organism evidence="1 2">
    <name type="scientific">Armillaria solidipes</name>
    <dbReference type="NCBI Taxonomy" id="1076256"/>
    <lineage>
        <taxon>Eukaryota</taxon>
        <taxon>Fungi</taxon>
        <taxon>Dikarya</taxon>
        <taxon>Basidiomycota</taxon>
        <taxon>Agaricomycotina</taxon>
        <taxon>Agaricomycetes</taxon>
        <taxon>Agaricomycetidae</taxon>
        <taxon>Agaricales</taxon>
        <taxon>Marasmiineae</taxon>
        <taxon>Physalacriaceae</taxon>
        <taxon>Armillaria</taxon>
    </lineage>
</organism>
<evidence type="ECO:0000313" key="1">
    <source>
        <dbReference type="EMBL" id="PBK58653.1"/>
    </source>
</evidence>
<proteinExistence type="predicted"/>
<gene>
    <name evidence="1" type="ORF">ARMSODRAFT_104708</name>
</gene>
<name>A0A2H3B474_9AGAR</name>
<evidence type="ECO:0000313" key="2">
    <source>
        <dbReference type="Proteomes" id="UP000218334"/>
    </source>
</evidence>